<gene>
    <name evidence="1" type="ORF">DCC88_03410</name>
</gene>
<organism evidence="1 2">
    <name type="scientific">Spirobacillus cienkowskii</name>
    <dbReference type="NCBI Taxonomy" id="495820"/>
    <lineage>
        <taxon>Bacteria</taxon>
        <taxon>Pseudomonadati</taxon>
        <taxon>Bdellovibrionota</taxon>
        <taxon>Oligoflexia</taxon>
        <taxon>Silvanigrellales</taxon>
        <taxon>Spirobacillus</taxon>
    </lineage>
</organism>
<evidence type="ECO:0000313" key="1">
    <source>
        <dbReference type="EMBL" id="RDB36772.1"/>
    </source>
</evidence>
<dbReference type="Proteomes" id="UP000253934">
    <property type="component" value="Unassembled WGS sequence"/>
</dbReference>
<protein>
    <submittedName>
        <fullName evidence="1">Uncharacterized protein</fullName>
    </submittedName>
</protein>
<proteinExistence type="predicted"/>
<dbReference type="EMBL" id="QOVW01000028">
    <property type="protein sequence ID" value="RDB36772.1"/>
    <property type="molecule type" value="Genomic_DNA"/>
</dbReference>
<name>A0A369KT44_9BACT</name>
<keyword evidence="2" id="KW-1185">Reference proteome</keyword>
<accession>A0A369KT44</accession>
<dbReference type="AlphaFoldDB" id="A0A369KT44"/>
<comment type="caution">
    <text evidence="1">The sequence shown here is derived from an EMBL/GenBank/DDBJ whole genome shotgun (WGS) entry which is preliminary data.</text>
</comment>
<sequence>MKYSLFIFSIFYCNLVFSNTRHIIYDSLNYPLQYCDHYVLTSVNNYHEGVTTGYIIPQLEFLGTNHYLRKTTYSSMYQAGVFEIVSTENDKCKKNIYSNETFYLIFKNSPILKSQYLAISEQNFYYLSESRKNKFSFYAPNPSLLNRVFLNYQDNLKNNNFIDCYGEYWCKTSAYVTGSISVRLTPVSLTQYGKARQPVYTIITP</sequence>
<evidence type="ECO:0000313" key="2">
    <source>
        <dbReference type="Proteomes" id="UP000253934"/>
    </source>
</evidence>
<reference evidence="1" key="1">
    <citation type="submission" date="2018-04" db="EMBL/GenBank/DDBJ databases">
        <title>Draft genome sequence of the Candidatus Spirobacillus cienkowskii, a pathogen of freshwater Daphnia species, reconstructed from hemolymph metagenomic reads.</title>
        <authorList>
            <person name="Bresciani L."/>
            <person name="Lemos L.N."/>
            <person name="Wale N."/>
            <person name="Lin J.Y."/>
            <person name="Fernandes G.R."/>
            <person name="Duffy M.A."/>
            <person name="Rodrigues J.M."/>
        </authorList>
    </citation>
    <scope>NUCLEOTIDE SEQUENCE [LARGE SCALE GENOMIC DNA]</scope>
    <source>
        <strain evidence="1">Binning01</strain>
    </source>
</reference>